<keyword evidence="2" id="KW-1185">Reference proteome</keyword>
<comment type="caution">
    <text evidence="1">The sequence shown here is derived from an EMBL/GenBank/DDBJ whole genome shotgun (WGS) entry which is preliminary data.</text>
</comment>
<dbReference type="Proteomes" id="UP001056120">
    <property type="component" value="Linkage Group LG18"/>
</dbReference>
<gene>
    <name evidence="1" type="ORF">L1987_54619</name>
</gene>
<accession>A0ACB9E8A7</accession>
<organism evidence="1 2">
    <name type="scientific">Smallanthus sonchifolius</name>
    <dbReference type="NCBI Taxonomy" id="185202"/>
    <lineage>
        <taxon>Eukaryota</taxon>
        <taxon>Viridiplantae</taxon>
        <taxon>Streptophyta</taxon>
        <taxon>Embryophyta</taxon>
        <taxon>Tracheophyta</taxon>
        <taxon>Spermatophyta</taxon>
        <taxon>Magnoliopsida</taxon>
        <taxon>eudicotyledons</taxon>
        <taxon>Gunneridae</taxon>
        <taxon>Pentapetalae</taxon>
        <taxon>asterids</taxon>
        <taxon>campanulids</taxon>
        <taxon>Asterales</taxon>
        <taxon>Asteraceae</taxon>
        <taxon>Asteroideae</taxon>
        <taxon>Heliantheae alliance</taxon>
        <taxon>Millerieae</taxon>
        <taxon>Smallanthus</taxon>
    </lineage>
</organism>
<reference evidence="2" key="1">
    <citation type="journal article" date="2022" name="Mol. Ecol. Resour.">
        <title>The genomes of chicory, endive, great burdock and yacon provide insights into Asteraceae palaeo-polyploidization history and plant inulin production.</title>
        <authorList>
            <person name="Fan W."/>
            <person name="Wang S."/>
            <person name="Wang H."/>
            <person name="Wang A."/>
            <person name="Jiang F."/>
            <person name="Liu H."/>
            <person name="Zhao H."/>
            <person name="Xu D."/>
            <person name="Zhang Y."/>
        </authorList>
    </citation>
    <scope>NUCLEOTIDE SEQUENCE [LARGE SCALE GENOMIC DNA]</scope>
    <source>
        <strain evidence="2">cv. Yunnan</strain>
    </source>
</reference>
<protein>
    <submittedName>
        <fullName evidence="1">Uncharacterized protein</fullName>
    </submittedName>
</protein>
<name>A0ACB9E8A7_9ASTR</name>
<evidence type="ECO:0000313" key="1">
    <source>
        <dbReference type="EMBL" id="KAI3754828.1"/>
    </source>
</evidence>
<dbReference type="EMBL" id="CM042035">
    <property type="protein sequence ID" value="KAI3754828.1"/>
    <property type="molecule type" value="Genomic_DNA"/>
</dbReference>
<evidence type="ECO:0000313" key="2">
    <source>
        <dbReference type="Proteomes" id="UP001056120"/>
    </source>
</evidence>
<proteinExistence type="predicted"/>
<sequence>MVPMTMVLEKRGGAVEGTKGEESESWSGWSSEMGVWVMFAEGGAEAFLGGGGWVVGDGDGDGGGGGETGDEYSTEGVDFGHDLFLLKFGYGIWICDYIHYLLIEGLRVQSGISTEEPPSTINSTSTSSNDTEELIEMSIPLEDWTDFDKSCGYFGNFTLALRMLLRDSLRDYEPVGIPMFALLQLESVDQMFRVNEVHVTGL</sequence>
<reference evidence="1 2" key="2">
    <citation type="journal article" date="2022" name="Mol. Ecol. Resour.">
        <title>The genomes of chicory, endive, great burdock and yacon provide insights into Asteraceae paleo-polyploidization history and plant inulin production.</title>
        <authorList>
            <person name="Fan W."/>
            <person name="Wang S."/>
            <person name="Wang H."/>
            <person name="Wang A."/>
            <person name="Jiang F."/>
            <person name="Liu H."/>
            <person name="Zhao H."/>
            <person name="Xu D."/>
            <person name="Zhang Y."/>
        </authorList>
    </citation>
    <scope>NUCLEOTIDE SEQUENCE [LARGE SCALE GENOMIC DNA]</scope>
    <source>
        <strain evidence="2">cv. Yunnan</strain>
        <tissue evidence="1">Leaves</tissue>
    </source>
</reference>